<dbReference type="Pfam" id="PF08386">
    <property type="entry name" value="Abhydrolase_4"/>
    <property type="match status" value="1"/>
</dbReference>
<dbReference type="EMBL" id="CP016908">
    <property type="protein sequence ID" value="APR99933.1"/>
    <property type="molecule type" value="Genomic_DNA"/>
</dbReference>
<dbReference type="OrthoDB" id="9796770at2"/>
<gene>
    <name evidence="2" type="ORF">BCY86_03990</name>
</gene>
<keyword evidence="3" id="KW-1185">Reference proteome</keyword>
<evidence type="ECO:0000259" key="1">
    <source>
        <dbReference type="Pfam" id="PF08386"/>
    </source>
</evidence>
<name>A0A1L6MWM2_9BACT</name>
<protein>
    <recommendedName>
        <fullName evidence="1">Peptidase S33 tripeptidyl aminopeptidase-like C-terminal domain-containing protein</fullName>
    </recommendedName>
</protein>
<reference evidence="2 3" key="1">
    <citation type="submission" date="2016-08" db="EMBL/GenBank/DDBJ databases">
        <title>Identification and validation of antigenic proteins from Pajaroellobacter abortibovis using de-novo genome sequence assembly and reverse vaccinology.</title>
        <authorList>
            <person name="Welly B.T."/>
            <person name="Miller M.R."/>
            <person name="Stott J.L."/>
            <person name="Blanchard M.T."/>
            <person name="Islas-Trejo A.D."/>
            <person name="O'Rourke S.M."/>
            <person name="Young A.E."/>
            <person name="Medrano J.F."/>
            <person name="Van Eenennaam A.L."/>
        </authorList>
    </citation>
    <scope>NUCLEOTIDE SEQUENCE [LARGE SCALE GENOMIC DNA]</scope>
    <source>
        <strain evidence="2 3">BTF92-0548A/99-0131</strain>
    </source>
</reference>
<proteinExistence type="predicted"/>
<evidence type="ECO:0000313" key="2">
    <source>
        <dbReference type="EMBL" id="APR99933.1"/>
    </source>
</evidence>
<evidence type="ECO:0000313" key="3">
    <source>
        <dbReference type="Proteomes" id="UP000185544"/>
    </source>
</evidence>
<sequence length="124" mass="14019">MNPSPLPAFLVSQMEVRQLICGSLLKRIQEDFSAFFSSEIDANKARVPMLFLSGRLDSWTPLSSFESDSRRFTEAQYVESPCLGQSFITEGKNCAWSIMSSFLADPTKRIDTSYPSNFCSQFLH</sequence>
<organism evidence="2 3">
    <name type="scientific">Pajaroellobacter abortibovis</name>
    <dbReference type="NCBI Taxonomy" id="1882918"/>
    <lineage>
        <taxon>Bacteria</taxon>
        <taxon>Pseudomonadati</taxon>
        <taxon>Myxococcota</taxon>
        <taxon>Polyangia</taxon>
        <taxon>Polyangiales</taxon>
        <taxon>Polyangiaceae</taxon>
    </lineage>
</organism>
<feature type="domain" description="Peptidase S33 tripeptidyl aminopeptidase-like C-terminal" evidence="1">
    <location>
        <begin position="43"/>
        <end position="108"/>
    </location>
</feature>
<dbReference type="AlphaFoldDB" id="A0A1L6MWM2"/>
<dbReference type="KEGG" id="pabo:BCY86_03990"/>
<dbReference type="InterPro" id="IPR013595">
    <property type="entry name" value="Pept_S33_TAP-like_C"/>
</dbReference>
<dbReference type="Proteomes" id="UP000185544">
    <property type="component" value="Chromosome"/>
</dbReference>
<accession>A0A1L6MWM2</accession>